<evidence type="ECO:0000313" key="4">
    <source>
        <dbReference type="Proteomes" id="UP001175227"/>
    </source>
</evidence>
<gene>
    <name evidence="3" type="ORF">IW261DRAFT_1426391</name>
</gene>
<evidence type="ECO:0000256" key="1">
    <source>
        <dbReference type="SAM" id="MobiDB-lite"/>
    </source>
</evidence>
<keyword evidence="2" id="KW-0812">Transmembrane</keyword>
<dbReference type="EMBL" id="JAUEPR010000072">
    <property type="protein sequence ID" value="KAK0467634.1"/>
    <property type="molecule type" value="Genomic_DNA"/>
</dbReference>
<feature type="transmembrane region" description="Helical" evidence="2">
    <location>
        <begin position="76"/>
        <end position="93"/>
    </location>
</feature>
<dbReference type="AlphaFoldDB" id="A0AA39NL34"/>
<keyword evidence="2" id="KW-0472">Membrane</keyword>
<feature type="region of interest" description="Disordered" evidence="1">
    <location>
        <begin position="199"/>
        <end position="224"/>
    </location>
</feature>
<organism evidence="3 4">
    <name type="scientific">Armillaria novae-zelandiae</name>
    <dbReference type="NCBI Taxonomy" id="153914"/>
    <lineage>
        <taxon>Eukaryota</taxon>
        <taxon>Fungi</taxon>
        <taxon>Dikarya</taxon>
        <taxon>Basidiomycota</taxon>
        <taxon>Agaricomycotina</taxon>
        <taxon>Agaricomycetes</taxon>
        <taxon>Agaricomycetidae</taxon>
        <taxon>Agaricales</taxon>
        <taxon>Marasmiineae</taxon>
        <taxon>Physalacriaceae</taxon>
        <taxon>Armillaria</taxon>
    </lineage>
</organism>
<evidence type="ECO:0000313" key="3">
    <source>
        <dbReference type="EMBL" id="KAK0467634.1"/>
    </source>
</evidence>
<comment type="caution">
    <text evidence="3">The sequence shown here is derived from an EMBL/GenBank/DDBJ whole genome shotgun (WGS) entry which is preliminary data.</text>
</comment>
<evidence type="ECO:0000256" key="2">
    <source>
        <dbReference type="SAM" id="Phobius"/>
    </source>
</evidence>
<keyword evidence="4" id="KW-1185">Reference proteome</keyword>
<protein>
    <submittedName>
        <fullName evidence="3">Uncharacterized protein</fullName>
    </submittedName>
</protein>
<dbReference type="Proteomes" id="UP001175227">
    <property type="component" value="Unassembled WGS sequence"/>
</dbReference>
<name>A0AA39NL34_9AGAR</name>
<proteinExistence type="predicted"/>
<feature type="region of interest" description="Disordered" evidence="1">
    <location>
        <begin position="129"/>
        <end position="154"/>
    </location>
</feature>
<accession>A0AA39NL34</accession>
<reference evidence="3" key="1">
    <citation type="submission" date="2023-06" db="EMBL/GenBank/DDBJ databases">
        <authorList>
            <consortium name="Lawrence Berkeley National Laboratory"/>
            <person name="Ahrendt S."/>
            <person name="Sahu N."/>
            <person name="Indic B."/>
            <person name="Wong-Bajracharya J."/>
            <person name="Merenyi Z."/>
            <person name="Ke H.-M."/>
            <person name="Monk M."/>
            <person name="Kocsube S."/>
            <person name="Drula E."/>
            <person name="Lipzen A."/>
            <person name="Balint B."/>
            <person name="Henrissat B."/>
            <person name="Andreopoulos B."/>
            <person name="Martin F.M."/>
            <person name="Harder C.B."/>
            <person name="Rigling D."/>
            <person name="Ford K.L."/>
            <person name="Foster G.D."/>
            <person name="Pangilinan J."/>
            <person name="Papanicolaou A."/>
            <person name="Barry K."/>
            <person name="LaButti K."/>
            <person name="Viragh M."/>
            <person name="Koriabine M."/>
            <person name="Yan M."/>
            <person name="Riley R."/>
            <person name="Champramary S."/>
            <person name="Plett K.L."/>
            <person name="Tsai I.J."/>
            <person name="Slot J."/>
            <person name="Sipos G."/>
            <person name="Plett J."/>
            <person name="Nagy L.G."/>
            <person name="Grigoriev I.V."/>
        </authorList>
    </citation>
    <scope>NUCLEOTIDE SEQUENCE</scope>
    <source>
        <strain evidence="3">ICMP 16352</strain>
    </source>
</reference>
<feature type="compositionally biased region" description="Basic and acidic residues" evidence="1">
    <location>
        <begin position="214"/>
        <end position="223"/>
    </location>
</feature>
<sequence>MNDVVGSSHSLTVVPQEEDSESSISVTPFTPVFTIVINPTPTLASSASTVPTSNTDTAPPLCASHERFHRSPHPPIGSLALLLLLLGTVIFIFKWKRMTPYSQPILPFSPPSDVEKKEPISPVLNAETVHSSTDIEDPAESDMRTDTFGGTSRPLSVVTQIGGSTTENTPVPYLQEVPQAVKGKLTKVARAKRNSFGALSEHLPVDSGSASEQAGHHGEERPRAALGDIETEVPRLKTQVYRILIQHEA</sequence>
<keyword evidence="2" id="KW-1133">Transmembrane helix</keyword>